<accession>A0A430RXZ3</accession>
<dbReference type="Proteomes" id="UP000286712">
    <property type="component" value="Unassembled WGS sequence"/>
</dbReference>
<gene>
    <name evidence="2" type="ORF">CSW40_06245</name>
</gene>
<comment type="caution">
    <text evidence="2">The sequence shown here is derived from an EMBL/GenBank/DDBJ whole genome shotgun (WGS) entry which is preliminary data.</text>
</comment>
<evidence type="ECO:0000313" key="3">
    <source>
        <dbReference type="Proteomes" id="UP000286712"/>
    </source>
</evidence>
<protein>
    <submittedName>
        <fullName evidence="2">Uncharacterized protein</fullName>
    </submittedName>
</protein>
<evidence type="ECO:0000313" key="2">
    <source>
        <dbReference type="EMBL" id="RTH25881.1"/>
    </source>
</evidence>
<sequence length="79" mass="7727">MAAAFGASLGQGVGPLGAPEPGDMGMGCVSGKSACEEEDPPWESPRGGLGPSLCRKEGNEASGPPGAWVLEKSGGVGEL</sequence>
<name>A0A430RXZ3_THESC</name>
<evidence type="ECO:0000256" key="1">
    <source>
        <dbReference type="SAM" id="MobiDB-lite"/>
    </source>
</evidence>
<proteinExistence type="predicted"/>
<reference evidence="2 3" key="1">
    <citation type="journal article" date="2019" name="Extremophiles">
        <title>Biogeography of thermophiles and predominance of Thermus scotoductus in domestic water heaters.</title>
        <authorList>
            <person name="Wilpiszeski R.L."/>
            <person name="Zhang Z."/>
            <person name="House C.H."/>
        </authorList>
    </citation>
    <scope>NUCLEOTIDE SEQUENCE [LARGE SCALE GENOMIC DNA]</scope>
    <source>
        <strain evidence="2 3">27_S27</strain>
    </source>
</reference>
<feature type="region of interest" description="Disordered" evidence="1">
    <location>
        <begin position="1"/>
        <end position="79"/>
    </location>
</feature>
<dbReference type="EMBL" id="PELW01000153">
    <property type="protein sequence ID" value="RTH25881.1"/>
    <property type="molecule type" value="Genomic_DNA"/>
</dbReference>
<organism evidence="2 3">
    <name type="scientific">Thermus scotoductus</name>
    <dbReference type="NCBI Taxonomy" id="37636"/>
    <lineage>
        <taxon>Bacteria</taxon>
        <taxon>Thermotogati</taxon>
        <taxon>Deinococcota</taxon>
        <taxon>Deinococci</taxon>
        <taxon>Thermales</taxon>
        <taxon>Thermaceae</taxon>
        <taxon>Thermus</taxon>
    </lineage>
</organism>
<dbReference type="AlphaFoldDB" id="A0A430RXZ3"/>